<evidence type="ECO:0000256" key="7">
    <source>
        <dbReference type="ARBA" id="ARBA00022801"/>
    </source>
</evidence>
<keyword evidence="17" id="KW-1185">Reference proteome</keyword>
<comment type="catalytic activity">
    <reaction evidence="12 13">
        <text>O-phospho-L-threonyl-[protein] + H2O = L-threonyl-[protein] + phosphate</text>
        <dbReference type="Rhea" id="RHEA:47004"/>
        <dbReference type="Rhea" id="RHEA-COMP:11060"/>
        <dbReference type="Rhea" id="RHEA-COMP:11605"/>
        <dbReference type="ChEBI" id="CHEBI:15377"/>
        <dbReference type="ChEBI" id="CHEBI:30013"/>
        <dbReference type="ChEBI" id="CHEBI:43474"/>
        <dbReference type="ChEBI" id="CHEBI:61977"/>
        <dbReference type="EC" id="3.1.3.16"/>
    </reaction>
</comment>
<evidence type="ECO:0000256" key="6">
    <source>
        <dbReference type="ARBA" id="ARBA00022737"/>
    </source>
</evidence>
<feature type="compositionally biased region" description="Basic and acidic residues" evidence="14">
    <location>
        <begin position="416"/>
        <end position="425"/>
    </location>
</feature>
<feature type="compositionally biased region" description="Low complexity" evidence="14">
    <location>
        <begin position="426"/>
        <end position="443"/>
    </location>
</feature>
<dbReference type="PIRSF" id="PIRSF036363">
    <property type="entry name" value="PPP_BSU1"/>
    <property type="match status" value="1"/>
</dbReference>
<dbReference type="EC" id="3.1.3.16" evidence="13"/>
<feature type="region of interest" description="Disordered" evidence="14">
    <location>
        <begin position="361"/>
        <end position="474"/>
    </location>
</feature>
<reference evidence="16" key="1">
    <citation type="submission" date="2022-11" db="EMBL/GenBank/DDBJ databases">
        <authorList>
            <person name="Hyden B.L."/>
            <person name="Feng K."/>
            <person name="Yates T."/>
            <person name="Jawdy S."/>
            <person name="Smart L.B."/>
            <person name="Muchero W."/>
        </authorList>
    </citation>
    <scope>NUCLEOTIDE SEQUENCE</scope>
    <source>
        <tissue evidence="16">Shoot tip</tissue>
    </source>
</reference>
<dbReference type="OrthoDB" id="309851at2759"/>
<dbReference type="InterPro" id="IPR006186">
    <property type="entry name" value="Ser/Thr-sp_prot-phosphatase"/>
</dbReference>
<comment type="subcellular location">
    <subcellularLocation>
        <location evidence="2">Nucleus</location>
    </subcellularLocation>
</comment>
<organism evidence="16 17">
    <name type="scientific">Salix viminalis</name>
    <name type="common">Common osier</name>
    <name type="synonym">Basket willow</name>
    <dbReference type="NCBI Taxonomy" id="40686"/>
    <lineage>
        <taxon>Eukaryota</taxon>
        <taxon>Viridiplantae</taxon>
        <taxon>Streptophyta</taxon>
        <taxon>Embryophyta</taxon>
        <taxon>Tracheophyta</taxon>
        <taxon>Spermatophyta</taxon>
        <taxon>Magnoliopsida</taxon>
        <taxon>eudicotyledons</taxon>
        <taxon>Gunneridae</taxon>
        <taxon>Pentapetalae</taxon>
        <taxon>rosids</taxon>
        <taxon>fabids</taxon>
        <taxon>Malpighiales</taxon>
        <taxon>Salicaceae</taxon>
        <taxon>Saliceae</taxon>
        <taxon>Salix</taxon>
    </lineage>
</organism>
<accession>A0A9Q0NRZ6</accession>
<dbReference type="SUPFAM" id="SSF56300">
    <property type="entry name" value="Metallo-dependent phosphatases"/>
    <property type="match status" value="1"/>
</dbReference>
<dbReference type="Pfam" id="PF24681">
    <property type="entry name" value="Kelch_KLHDC2_KLHL20_DRC7"/>
    <property type="match status" value="1"/>
</dbReference>
<dbReference type="GO" id="GO:0005634">
    <property type="term" value="C:nucleus"/>
    <property type="evidence" value="ECO:0007669"/>
    <property type="project" value="UniProtKB-SubCell"/>
</dbReference>
<keyword evidence="5" id="KW-0479">Metal-binding</keyword>
<dbReference type="PANTHER" id="PTHR46422:SF6">
    <property type="entry name" value="SERINE_THREONINE-PROTEIN PHOSPHATASE BSL1"/>
    <property type="match status" value="1"/>
</dbReference>
<evidence type="ECO:0000256" key="4">
    <source>
        <dbReference type="ARBA" id="ARBA00022441"/>
    </source>
</evidence>
<dbReference type="InterPro" id="IPR012391">
    <property type="entry name" value="Ser/Thr_prot_Pase_BSU1"/>
</dbReference>
<comment type="cofactor">
    <cofactor evidence="1">
        <name>Mn(2+)</name>
        <dbReference type="ChEBI" id="CHEBI:29035"/>
    </cofactor>
</comment>
<dbReference type="EMBL" id="JAPFFL010000016">
    <property type="protein sequence ID" value="KAJ6674866.1"/>
    <property type="molecule type" value="Genomic_DNA"/>
</dbReference>
<comment type="catalytic activity">
    <reaction evidence="11">
        <text>O-phospho-L-seryl-[protein] + H2O = L-seryl-[protein] + phosphate</text>
        <dbReference type="Rhea" id="RHEA:20629"/>
        <dbReference type="Rhea" id="RHEA-COMP:9863"/>
        <dbReference type="Rhea" id="RHEA-COMP:11604"/>
        <dbReference type="ChEBI" id="CHEBI:15377"/>
        <dbReference type="ChEBI" id="CHEBI:29999"/>
        <dbReference type="ChEBI" id="CHEBI:43474"/>
        <dbReference type="ChEBI" id="CHEBI:83421"/>
        <dbReference type="EC" id="3.1.3.16"/>
    </reaction>
</comment>
<dbReference type="Pfam" id="PF00149">
    <property type="entry name" value="Metallophos"/>
    <property type="match status" value="1"/>
</dbReference>
<dbReference type="FunFam" id="2.120.10.80:FF:000042">
    <property type="entry name" value="Serine/threonine-protein phosphatase"/>
    <property type="match status" value="1"/>
</dbReference>
<dbReference type="AlphaFoldDB" id="A0A9Q0NRZ6"/>
<keyword evidence="8" id="KW-0904">Protein phosphatase</keyword>
<proteinExistence type="inferred from homology"/>
<feature type="domain" description="Serine/threonine specific protein phosphatases" evidence="15">
    <location>
        <begin position="657"/>
        <end position="662"/>
    </location>
</feature>
<dbReference type="PROSITE" id="PS00125">
    <property type="entry name" value="SER_THR_PHOSPHATASE"/>
    <property type="match status" value="1"/>
</dbReference>
<feature type="compositionally biased region" description="Polar residues" evidence="14">
    <location>
        <begin position="361"/>
        <end position="398"/>
    </location>
</feature>
<reference evidence="16" key="2">
    <citation type="journal article" date="2023" name="Int. J. Mol. Sci.">
        <title>De Novo Assembly and Annotation of 11 Diverse Shrub Willow (Salix) Genomes Reveals Novel Gene Organization in Sex-Linked Regions.</title>
        <authorList>
            <person name="Hyden B."/>
            <person name="Feng K."/>
            <person name="Yates T.B."/>
            <person name="Jawdy S."/>
            <person name="Cereghino C."/>
            <person name="Smart L.B."/>
            <person name="Muchero W."/>
        </authorList>
    </citation>
    <scope>NUCLEOTIDE SEQUENCE [LARGE SCALE GENOMIC DNA]</scope>
    <source>
        <tissue evidence="16">Shoot tip</tissue>
    </source>
</reference>
<dbReference type="GO" id="GO:0004722">
    <property type="term" value="F:protein serine/threonine phosphatase activity"/>
    <property type="evidence" value="ECO:0007669"/>
    <property type="project" value="UniProtKB-EC"/>
</dbReference>
<evidence type="ECO:0000256" key="11">
    <source>
        <dbReference type="ARBA" id="ARBA00047761"/>
    </source>
</evidence>
<evidence type="ECO:0000256" key="1">
    <source>
        <dbReference type="ARBA" id="ARBA00001936"/>
    </source>
</evidence>
<evidence type="ECO:0000256" key="2">
    <source>
        <dbReference type="ARBA" id="ARBA00004123"/>
    </source>
</evidence>
<dbReference type="SMART" id="SM00156">
    <property type="entry name" value="PP2Ac"/>
    <property type="match status" value="1"/>
</dbReference>
<gene>
    <name evidence="16" type="ORF">OIU85_011072</name>
</gene>
<evidence type="ECO:0000259" key="15">
    <source>
        <dbReference type="PROSITE" id="PS00125"/>
    </source>
</evidence>
<evidence type="ECO:0000256" key="13">
    <source>
        <dbReference type="RuleBase" id="RU004273"/>
    </source>
</evidence>
<evidence type="ECO:0000313" key="17">
    <source>
        <dbReference type="Proteomes" id="UP001151529"/>
    </source>
</evidence>
<evidence type="ECO:0000313" key="16">
    <source>
        <dbReference type="EMBL" id="KAJ6674866.1"/>
    </source>
</evidence>
<dbReference type="Gene3D" id="3.60.21.10">
    <property type="match status" value="1"/>
</dbReference>
<evidence type="ECO:0000256" key="10">
    <source>
        <dbReference type="ARBA" id="ARBA00023242"/>
    </source>
</evidence>
<evidence type="ECO:0000256" key="3">
    <source>
        <dbReference type="ARBA" id="ARBA00005671"/>
    </source>
</evidence>
<evidence type="ECO:0000256" key="14">
    <source>
        <dbReference type="SAM" id="MobiDB-lite"/>
    </source>
</evidence>
<name>A0A9Q0NRZ6_SALVM</name>
<keyword evidence="9" id="KW-0464">Manganese</keyword>
<dbReference type="Proteomes" id="UP001151529">
    <property type="component" value="Chromosome 14"/>
</dbReference>
<dbReference type="GO" id="GO:0046872">
    <property type="term" value="F:metal ion binding"/>
    <property type="evidence" value="ECO:0007669"/>
    <property type="project" value="UniProtKB-KW"/>
</dbReference>
<dbReference type="GO" id="GO:0009742">
    <property type="term" value="P:brassinosteroid mediated signaling pathway"/>
    <property type="evidence" value="ECO:0007669"/>
    <property type="project" value="InterPro"/>
</dbReference>
<dbReference type="PRINTS" id="PR00114">
    <property type="entry name" value="STPHPHTASE"/>
</dbReference>
<feature type="compositionally biased region" description="Polar residues" evidence="14">
    <location>
        <begin position="444"/>
        <end position="466"/>
    </location>
</feature>
<keyword evidence="7 13" id="KW-0378">Hydrolase</keyword>
<dbReference type="InterPro" id="IPR004843">
    <property type="entry name" value="Calcineurin-like_PHP"/>
</dbReference>
<sequence length="705" mass="75874">MGSKPWLHPAPIYRTLETYWDSDDDAPGTRCANTLTAVAATKSHGPRLILFGGATAIEGGASSAPGIRLAGVTNSVHSYDVLTRKWTRIQPAGEPPSPRAAHAAAAVGTMVVFQGGIGPAGHSTDDLFVLDLTNDKAKWHRVVVQGQGPGPRYGHVMDLVAQRYLVTVSGNDGKRALSDAWVLDTAQKPYVWQRLNPEGDRPSARMYATACARSDGMFLLCGGRDSSGMPLGDAYGLLMHRNGQWEWTLAPGVSPSPRYEHAAVFVGARLHVTGGALRGGRLVDGEAAVAVLDTAAGAWLDRNGLVTSSKTSKGHAEYDPSFELMRRCRHASASVGVRIYVFGGLKGDTVLDDFLVAENSPFQPDSNSPTLTSERASTITSPRLNHSNLNSFGTTSTPDGGPEMSLSGGISSMDRNSMEKLREASAAEAEAANAVWQASQAASTNSAEETSVSDDNSQAAEATSDGSDNEADVRLHPRAVVVAKETVGNLGSPGKGLLRAYIRRLFPLCLGLGTGKLPANRRFFLDSYEVGELCYAAEQIFMQEPTVLQLKAPIKVFGDLHGQFGDLMRLFDEYGFPSAAGDITCMGPKTKLQPVVGVWLRINHVEAGKCDLIRVQLQKYIDYLFLGDYVDRGQHSLETITLLLALKIEYPENVHLIRGNHEAADINALFGFRIECVERMGESDGNMGMDTFQSTFQLSSTCCTY</sequence>
<keyword evidence="10" id="KW-0539">Nucleus</keyword>
<dbReference type="InterPro" id="IPR029052">
    <property type="entry name" value="Metallo-depent_PP-like"/>
</dbReference>
<comment type="similarity">
    <text evidence="3">Belongs to the PPP phosphatase family. BSU subfamily.</text>
</comment>
<evidence type="ECO:0000256" key="9">
    <source>
        <dbReference type="ARBA" id="ARBA00023211"/>
    </source>
</evidence>
<evidence type="ECO:0000256" key="5">
    <source>
        <dbReference type="ARBA" id="ARBA00022723"/>
    </source>
</evidence>
<protein>
    <recommendedName>
        <fullName evidence="13">Serine/threonine-protein phosphatase</fullName>
        <ecNumber evidence="13">3.1.3.16</ecNumber>
    </recommendedName>
</protein>
<dbReference type="SUPFAM" id="SSF117281">
    <property type="entry name" value="Kelch motif"/>
    <property type="match status" value="1"/>
</dbReference>
<evidence type="ECO:0000256" key="12">
    <source>
        <dbReference type="ARBA" id="ARBA00048336"/>
    </source>
</evidence>
<dbReference type="Gene3D" id="2.120.10.80">
    <property type="entry name" value="Kelch-type beta propeller"/>
    <property type="match status" value="2"/>
</dbReference>
<evidence type="ECO:0000256" key="8">
    <source>
        <dbReference type="ARBA" id="ARBA00022912"/>
    </source>
</evidence>
<dbReference type="InterPro" id="IPR015915">
    <property type="entry name" value="Kelch-typ_b-propeller"/>
</dbReference>
<keyword evidence="6" id="KW-0677">Repeat</keyword>
<comment type="caution">
    <text evidence="16">The sequence shown here is derived from an EMBL/GenBank/DDBJ whole genome shotgun (WGS) entry which is preliminary data.</text>
</comment>
<dbReference type="PANTHER" id="PTHR46422">
    <property type="entry name" value="SERINE/THREONINE-PROTEIN PHOSPHATASE BSL3"/>
    <property type="match status" value="1"/>
</dbReference>
<keyword evidence="4" id="KW-0880">Kelch repeat</keyword>